<name>A0A2P5XWE3_GOSBA</name>
<organism evidence="2 3">
    <name type="scientific">Gossypium barbadense</name>
    <name type="common">Sea Island cotton</name>
    <name type="synonym">Hibiscus barbadensis</name>
    <dbReference type="NCBI Taxonomy" id="3634"/>
    <lineage>
        <taxon>Eukaryota</taxon>
        <taxon>Viridiplantae</taxon>
        <taxon>Streptophyta</taxon>
        <taxon>Embryophyta</taxon>
        <taxon>Tracheophyta</taxon>
        <taxon>Spermatophyta</taxon>
        <taxon>Magnoliopsida</taxon>
        <taxon>eudicotyledons</taxon>
        <taxon>Gunneridae</taxon>
        <taxon>Pentapetalae</taxon>
        <taxon>rosids</taxon>
        <taxon>malvids</taxon>
        <taxon>Malvales</taxon>
        <taxon>Malvaceae</taxon>
        <taxon>Malvoideae</taxon>
        <taxon>Gossypium</taxon>
    </lineage>
</organism>
<evidence type="ECO:0000313" key="2">
    <source>
        <dbReference type="EMBL" id="PPS07634.1"/>
    </source>
</evidence>
<accession>A0A2P5XWE3</accession>
<sequence length="86" mass="9593">MVDGRCTSSPRRLYELQKGPISINDGWRPDVVHGRFWWPKSGLSPTWRRAVSWKKHNLEVQNGASGMGAAEQVEQVSGDGTVAESR</sequence>
<feature type="region of interest" description="Disordered" evidence="1">
    <location>
        <begin position="63"/>
        <end position="86"/>
    </location>
</feature>
<evidence type="ECO:0000256" key="1">
    <source>
        <dbReference type="SAM" id="MobiDB-lite"/>
    </source>
</evidence>
<protein>
    <submittedName>
        <fullName evidence="2">Uncharacterized protein</fullName>
    </submittedName>
</protein>
<reference evidence="2 3" key="1">
    <citation type="submission" date="2015-01" db="EMBL/GenBank/DDBJ databases">
        <title>Genome of allotetraploid Gossypium barbadense reveals genomic plasticity and fiber elongation in cotton evolution.</title>
        <authorList>
            <person name="Chen X."/>
            <person name="Liu X."/>
            <person name="Zhao B."/>
            <person name="Zheng H."/>
            <person name="Hu Y."/>
            <person name="Lu G."/>
            <person name="Yang C."/>
            <person name="Chen J."/>
            <person name="Shan C."/>
            <person name="Zhang L."/>
            <person name="Zhou Y."/>
            <person name="Wang L."/>
            <person name="Guo W."/>
            <person name="Bai Y."/>
            <person name="Ruan J."/>
            <person name="Shangguan X."/>
            <person name="Mao Y."/>
            <person name="Jiang J."/>
            <person name="Zhu Y."/>
            <person name="Lei J."/>
            <person name="Kang H."/>
            <person name="Chen S."/>
            <person name="He X."/>
            <person name="Wang R."/>
            <person name="Wang Y."/>
            <person name="Chen J."/>
            <person name="Wang L."/>
            <person name="Yu S."/>
            <person name="Wang B."/>
            <person name="Wei J."/>
            <person name="Song S."/>
            <person name="Lu X."/>
            <person name="Gao Z."/>
            <person name="Gu W."/>
            <person name="Deng X."/>
            <person name="Ma D."/>
            <person name="Wang S."/>
            <person name="Liang W."/>
            <person name="Fang L."/>
            <person name="Cai C."/>
            <person name="Zhu X."/>
            <person name="Zhou B."/>
            <person name="Zhang Y."/>
            <person name="Chen Z."/>
            <person name="Xu S."/>
            <person name="Zhu R."/>
            <person name="Wang S."/>
            <person name="Zhang T."/>
            <person name="Zhao G."/>
        </authorList>
    </citation>
    <scope>NUCLEOTIDE SEQUENCE [LARGE SCALE GENOMIC DNA]</scope>
    <source>
        <strain evidence="3">cv. Xinhai21</strain>
        <tissue evidence="2">Leaf</tissue>
    </source>
</reference>
<dbReference type="Proteomes" id="UP000239757">
    <property type="component" value="Unassembled WGS sequence"/>
</dbReference>
<gene>
    <name evidence="2" type="ORF">GOBAR_AA13007</name>
</gene>
<dbReference type="EMBL" id="KZ664116">
    <property type="protein sequence ID" value="PPS07634.1"/>
    <property type="molecule type" value="Genomic_DNA"/>
</dbReference>
<evidence type="ECO:0000313" key="3">
    <source>
        <dbReference type="Proteomes" id="UP000239757"/>
    </source>
</evidence>
<proteinExistence type="predicted"/>
<dbReference type="AlphaFoldDB" id="A0A2P5XWE3"/>